<comment type="similarity">
    <text evidence="1">Belongs to the membrane fusion protein (MFP) (TC 8.A.1) family.</text>
</comment>
<dbReference type="Pfam" id="PF25917">
    <property type="entry name" value="BSH_RND"/>
    <property type="match status" value="1"/>
</dbReference>
<dbReference type="GO" id="GO:1990281">
    <property type="term" value="C:efflux pump complex"/>
    <property type="evidence" value="ECO:0007669"/>
    <property type="project" value="TreeGrafter"/>
</dbReference>
<protein>
    <submittedName>
        <fullName evidence="5">Efflux RND transporter periplasmic adaptor subunit</fullName>
    </submittedName>
</protein>
<dbReference type="OrthoDB" id="7914255at2"/>
<keyword evidence="6" id="KW-1185">Reference proteome</keyword>
<dbReference type="Gene3D" id="1.10.287.470">
    <property type="entry name" value="Helix hairpin bin"/>
    <property type="match status" value="1"/>
</dbReference>
<evidence type="ECO:0000256" key="2">
    <source>
        <dbReference type="SAM" id="Coils"/>
    </source>
</evidence>
<feature type="chain" id="PRO_5020875717" evidence="3">
    <location>
        <begin position="21"/>
        <end position="326"/>
    </location>
</feature>
<sequence>MRTFILASALVVFGAGLALAASEQAVEPREITEWKAVFGRVEARDMIPARSRIGGTLVSVDVTEGSTVTEGQVIADIYDPKLNLQLASVQGEIDALLSQLDNAETELKRGEDLLARGVTTAQRLDALRTQVDVFQNQIAATRARKNVIEEQAKEGAVLAPMAGKVIEVPVTRGSVVMPGEAIAQIGGGGFFLRLAVPERHAAYLREGIEIRIGADGESKPGRLAKVYPQIENGRVIADVEVEGMSSEFVNARVLVSLPVGKREALMVPTERVQTRMGLDFVTVRGPGGAAVQRAVVLGESYPLDDMPMVEILSGLSAGDVLVSDHE</sequence>
<dbReference type="PANTHER" id="PTHR30469:SF15">
    <property type="entry name" value="HLYD FAMILY OF SECRETION PROTEINS"/>
    <property type="match status" value="1"/>
</dbReference>
<dbReference type="EMBL" id="SMFP01000003">
    <property type="protein sequence ID" value="TDE39752.1"/>
    <property type="molecule type" value="Genomic_DNA"/>
</dbReference>
<accession>A0A4R5EXV6</accession>
<feature type="signal peptide" evidence="3">
    <location>
        <begin position="1"/>
        <end position="20"/>
    </location>
</feature>
<dbReference type="AlphaFoldDB" id="A0A4R5EXV6"/>
<comment type="caution">
    <text evidence="5">The sequence shown here is derived from an EMBL/GenBank/DDBJ whole genome shotgun (WGS) entry which is preliminary data.</text>
</comment>
<dbReference type="PANTHER" id="PTHR30469">
    <property type="entry name" value="MULTIDRUG RESISTANCE PROTEIN MDTA"/>
    <property type="match status" value="1"/>
</dbReference>
<feature type="coiled-coil region" evidence="2">
    <location>
        <begin position="86"/>
        <end position="144"/>
    </location>
</feature>
<name>A0A4R5EXV6_9RHOB</name>
<gene>
    <name evidence="5" type="ORF">E1B25_06795</name>
</gene>
<evidence type="ECO:0000313" key="5">
    <source>
        <dbReference type="EMBL" id="TDE39752.1"/>
    </source>
</evidence>
<keyword evidence="2" id="KW-0175">Coiled coil</keyword>
<dbReference type="GO" id="GO:0015562">
    <property type="term" value="F:efflux transmembrane transporter activity"/>
    <property type="evidence" value="ECO:0007669"/>
    <property type="project" value="TreeGrafter"/>
</dbReference>
<feature type="domain" description="Multidrug resistance protein MdtA-like barrel-sandwich hybrid" evidence="4">
    <location>
        <begin position="50"/>
        <end position="181"/>
    </location>
</feature>
<evidence type="ECO:0000259" key="4">
    <source>
        <dbReference type="Pfam" id="PF25917"/>
    </source>
</evidence>
<organism evidence="5 6">
    <name type="scientific">Antarcticimicrobium sediminis</name>
    <dbReference type="NCBI Taxonomy" id="2546227"/>
    <lineage>
        <taxon>Bacteria</taxon>
        <taxon>Pseudomonadati</taxon>
        <taxon>Pseudomonadota</taxon>
        <taxon>Alphaproteobacteria</taxon>
        <taxon>Rhodobacterales</taxon>
        <taxon>Paracoccaceae</taxon>
        <taxon>Antarcticimicrobium</taxon>
    </lineage>
</organism>
<reference evidence="5 6" key="1">
    <citation type="submission" date="2019-03" db="EMBL/GenBank/DDBJ databases">
        <authorList>
            <person name="Zhang S."/>
        </authorList>
    </citation>
    <scope>NUCLEOTIDE SEQUENCE [LARGE SCALE GENOMIC DNA]</scope>
    <source>
        <strain evidence="5 6">S4J41</strain>
    </source>
</reference>
<dbReference type="InterPro" id="IPR058625">
    <property type="entry name" value="MdtA-like_BSH"/>
</dbReference>
<dbReference type="Gene3D" id="2.40.420.20">
    <property type="match status" value="1"/>
</dbReference>
<dbReference type="Gene3D" id="2.40.50.100">
    <property type="match status" value="1"/>
</dbReference>
<evidence type="ECO:0000256" key="1">
    <source>
        <dbReference type="ARBA" id="ARBA00009477"/>
    </source>
</evidence>
<dbReference type="InterPro" id="IPR006143">
    <property type="entry name" value="RND_pump_MFP"/>
</dbReference>
<dbReference type="NCBIfam" id="TIGR01730">
    <property type="entry name" value="RND_mfp"/>
    <property type="match status" value="1"/>
</dbReference>
<proteinExistence type="inferred from homology"/>
<dbReference type="Proteomes" id="UP000294662">
    <property type="component" value="Unassembled WGS sequence"/>
</dbReference>
<evidence type="ECO:0000256" key="3">
    <source>
        <dbReference type="SAM" id="SignalP"/>
    </source>
</evidence>
<evidence type="ECO:0000313" key="6">
    <source>
        <dbReference type="Proteomes" id="UP000294662"/>
    </source>
</evidence>
<dbReference type="RefSeq" id="WP_132828006.1">
    <property type="nucleotide sequence ID" value="NZ_SMFP01000003.1"/>
</dbReference>
<keyword evidence="3" id="KW-0732">Signal</keyword>
<dbReference type="SUPFAM" id="SSF111369">
    <property type="entry name" value="HlyD-like secretion proteins"/>
    <property type="match status" value="1"/>
</dbReference>